<sequence length="144" mass="16090">MLNVPPGPLITAMVSPGFIDFSKGEDADESRPALPESLETIPKADYLPTQRHRWNTNEDPRGQAISRGTRRFSSQRSRNRSSTLLQHTNVSSLPLFEGDDGDRCKAVSFIGYLETAAVTEAPQRSTHRPSEGLAGRCRRRRRRA</sequence>
<protein>
    <submittedName>
        <fullName evidence="1">Uncharacterized protein</fullName>
    </submittedName>
</protein>
<keyword evidence="2" id="KW-1185">Reference proteome</keyword>
<accession>A0ACB7SFD9</accession>
<organism evidence="1 2">
    <name type="scientific">Hyalomma asiaticum</name>
    <name type="common">Tick</name>
    <dbReference type="NCBI Taxonomy" id="266040"/>
    <lineage>
        <taxon>Eukaryota</taxon>
        <taxon>Metazoa</taxon>
        <taxon>Ecdysozoa</taxon>
        <taxon>Arthropoda</taxon>
        <taxon>Chelicerata</taxon>
        <taxon>Arachnida</taxon>
        <taxon>Acari</taxon>
        <taxon>Parasitiformes</taxon>
        <taxon>Ixodida</taxon>
        <taxon>Ixodoidea</taxon>
        <taxon>Ixodidae</taxon>
        <taxon>Hyalomminae</taxon>
        <taxon>Hyalomma</taxon>
    </lineage>
</organism>
<dbReference type="Proteomes" id="UP000821845">
    <property type="component" value="Chromosome 4"/>
</dbReference>
<gene>
    <name evidence="1" type="ORF">HPB50_018683</name>
</gene>
<evidence type="ECO:0000313" key="2">
    <source>
        <dbReference type="Proteomes" id="UP000821845"/>
    </source>
</evidence>
<proteinExistence type="predicted"/>
<name>A0ACB7SFD9_HYAAI</name>
<evidence type="ECO:0000313" key="1">
    <source>
        <dbReference type="EMBL" id="KAH6933902.1"/>
    </source>
</evidence>
<dbReference type="EMBL" id="CM023484">
    <property type="protein sequence ID" value="KAH6933902.1"/>
    <property type="molecule type" value="Genomic_DNA"/>
</dbReference>
<comment type="caution">
    <text evidence="1">The sequence shown here is derived from an EMBL/GenBank/DDBJ whole genome shotgun (WGS) entry which is preliminary data.</text>
</comment>
<reference evidence="1" key="1">
    <citation type="submission" date="2020-05" db="EMBL/GenBank/DDBJ databases">
        <title>Large-scale comparative analyses of tick genomes elucidate their genetic diversity and vector capacities.</title>
        <authorList>
            <person name="Jia N."/>
            <person name="Wang J."/>
            <person name="Shi W."/>
            <person name="Du L."/>
            <person name="Sun Y."/>
            <person name="Zhan W."/>
            <person name="Jiang J."/>
            <person name="Wang Q."/>
            <person name="Zhang B."/>
            <person name="Ji P."/>
            <person name="Sakyi L.B."/>
            <person name="Cui X."/>
            <person name="Yuan T."/>
            <person name="Jiang B."/>
            <person name="Yang W."/>
            <person name="Lam T.T.-Y."/>
            <person name="Chang Q."/>
            <person name="Ding S."/>
            <person name="Wang X."/>
            <person name="Zhu J."/>
            <person name="Ruan X."/>
            <person name="Zhao L."/>
            <person name="Wei J."/>
            <person name="Que T."/>
            <person name="Du C."/>
            <person name="Cheng J."/>
            <person name="Dai P."/>
            <person name="Han X."/>
            <person name="Huang E."/>
            <person name="Gao Y."/>
            <person name="Liu J."/>
            <person name="Shao H."/>
            <person name="Ye R."/>
            <person name="Li L."/>
            <person name="Wei W."/>
            <person name="Wang X."/>
            <person name="Wang C."/>
            <person name="Yang T."/>
            <person name="Huo Q."/>
            <person name="Li W."/>
            <person name="Guo W."/>
            <person name="Chen H."/>
            <person name="Zhou L."/>
            <person name="Ni X."/>
            <person name="Tian J."/>
            <person name="Zhou Y."/>
            <person name="Sheng Y."/>
            <person name="Liu T."/>
            <person name="Pan Y."/>
            <person name="Xia L."/>
            <person name="Li J."/>
            <person name="Zhao F."/>
            <person name="Cao W."/>
        </authorList>
    </citation>
    <scope>NUCLEOTIDE SEQUENCE</scope>
    <source>
        <strain evidence="1">Hyas-2018</strain>
    </source>
</reference>